<keyword evidence="2" id="KW-0808">Transferase</keyword>
<dbReference type="PANTHER" id="PTHR43464">
    <property type="entry name" value="METHYLTRANSFERASE"/>
    <property type="match status" value="1"/>
</dbReference>
<organism evidence="2 3">
    <name type="scientific">Thalassospira lucentensis</name>
    <dbReference type="NCBI Taxonomy" id="168935"/>
    <lineage>
        <taxon>Bacteria</taxon>
        <taxon>Pseudomonadati</taxon>
        <taxon>Pseudomonadota</taxon>
        <taxon>Alphaproteobacteria</taxon>
        <taxon>Rhodospirillales</taxon>
        <taxon>Thalassospiraceae</taxon>
        <taxon>Thalassospira</taxon>
    </lineage>
</organism>
<name>A0A154L1V5_9PROT</name>
<dbReference type="SUPFAM" id="SSF53335">
    <property type="entry name" value="S-adenosyl-L-methionine-dependent methyltransferases"/>
    <property type="match status" value="1"/>
</dbReference>
<comment type="caution">
    <text evidence="2">The sequence shown here is derived from an EMBL/GenBank/DDBJ whole genome shotgun (WGS) entry which is preliminary data.</text>
</comment>
<dbReference type="Proteomes" id="UP000076335">
    <property type="component" value="Unassembled WGS sequence"/>
</dbReference>
<reference evidence="2 3" key="1">
    <citation type="submission" date="2015-12" db="EMBL/GenBank/DDBJ databases">
        <title>Genome sequence of Thalassospira lucentensis MCCC 1A02072.</title>
        <authorList>
            <person name="Lu L."/>
            <person name="Lai Q."/>
            <person name="Shao Z."/>
            <person name="Qian P."/>
        </authorList>
    </citation>
    <scope>NUCLEOTIDE SEQUENCE [LARGE SCALE GENOMIC DNA]</scope>
    <source>
        <strain evidence="2 3">MCCC 1A02072</strain>
    </source>
</reference>
<evidence type="ECO:0000313" key="3">
    <source>
        <dbReference type="Proteomes" id="UP000076335"/>
    </source>
</evidence>
<accession>A0A154L1V5</accession>
<dbReference type="InterPro" id="IPR029063">
    <property type="entry name" value="SAM-dependent_MTases_sf"/>
</dbReference>
<dbReference type="CDD" id="cd02440">
    <property type="entry name" value="AdoMet_MTases"/>
    <property type="match status" value="1"/>
</dbReference>
<dbReference type="GO" id="GO:0032259">
    <property type="term" value="P:methylation"/>
    <property type="evidence" value="ECO:0007669"/>
    <property type="project" value="UniProtKB-KW"/>
</dbReference>
<dbReference type="GO" id="GO:0008757">
    <property type="term" value="F:S-adenosylmethionine-dependent methyltransferase activity"/>
    <property type="evidence" value="ECO:0007669"/>
    <property type="project" value="InterPro"/>
</dbReference>
<dbReference type="RefSeq" id="WP_062952575.1">
    <property type="nucleotide sequence ID" value="NZ_LPVY01000021.1"/>
</dbReference>
<dbReference type="Gene3D" id="3.40.50.150">
    <property type="entry name" value="Vaccinia Virus protein VP39"/>
    <property type="match status" value="1"/>
</dbReference>
<gene>
    <name evidence="2" type="ORF">AUP42_03210</name>
</gene>
<evidence type="ECO:0000313" key="2">
    <source>
        <dbReference type="EMBL" id="KZB61990.1"/>
    </source>
</evidence>
<protein>
    <submittedName>
        <fullName evidence="2">Methyltransferase</fullName>
    </submittedName>
</protein>
<dbReference type="InterPro" id="IPR013216">
    <property type="entry name" value="Methyltransf_11"/>
</dbReference>
<dbReference type="OrthoDB" id="7171187at2"/>
<feature type="domain" description="Methyltransferase type 11" evidence="1">
    <location>
        <begin position="49"/>
        <end position="142"/>
    </location>
</feature>
<dbReference type="AlphaFoldDB" id="A0A154L1V5"/>
<proteinExistence type="predicted"/>
<keyword evidence="2" id="KW-0489">Methyltransferase</keyword>
<dbReference type="Pfam" id="PF08241">
    <property type="entry name" value="Methyltransf_11"/>
    <property type="match status" value="1"/>
</dbReference>
<sequence length="242" mass="27078">MSGFRKDHVHWSDIAQNWIAWARKPGHDAFWQFRKNFADFVGPGTGIALDVGCGEGRGSRLLAELGYDVTGIDPVADLVLAAREAATDSRSSYHIAPGNDVPFDNESFDLVLAYNVLMDVDDLAGTLDEIRRVLRKDGELVISIVHPFRDRGRFDGTAPDAPFVLTGSYFGERRFEGSEERDGLIMHFAGWSRPLEYYINALGEAGFGVSAMREPAPDQADRDMLKQWSRVPLFMWLKARPL</sequence>
<evidence type="ECO:0000259" key="1">
    <source>
        <dbReference type="Pfam" id="PF08241"/>
    </source>
</evidence>
<dbReference type="EMBL" id="LPVY01000021">
    <property type="protein sequence ID" value="KZB61990.1"/>
    <property type="molecule type" value="Genomic_DNA"/>
</dbReference>